<feature type="transmembrane region" description="Helical" evidence="3">
    <location>
        <begin position="30"/>
        <end position="51"/>
    </location>
</feature>
<dbReference type="AlphaFoldDB" id="A0A2P8GEW4"/>
<name>A0A2P8GEW4_9BACT</name>
<keyword evidence="3" id="KW-0812">Transmembrane</keyword>
<accession>A0A2P8GEW4</accession>
<keyword evidence="3" id="KW-0472">Membrane</keyword>
<evidence type="ECO:0000256" key="2">
    <source>
        <dbReference type="SAM" id="MobiDB-lite"/>
    </source>
</evidence>
<keyword evidence="3" id="KW-1133">Transmembrane helix</keyword>
<gene>
    <name evidence="4" type="ORF">CLV60_102238</name>
</gene>
<evidence type="ECO:0000313" key="4">
    <source>
        <dbReference type="EMBL" id="PSL32522.1"/>
    </source>
</evidence>
<reference evidence="4 5" key="1">
    <citation type="submission" date="2018-03" db="EMBL/GenBank/DDBJ databases">
        <title>Genomic Encyclopedia of Archaeal and Bacterial Type Strains, Phase II (KMG-II): from individual species to whole genera.</title>
        <authorList>
            <person name="Goeker M."/>
        </authorList>
    </citation>
    <scope>NUCLEOTIDE SEQUENCE [LARGE SCALE GENOMIC DNA]</scope>
    <source>
        <strain evidence="4 5">DSM 29057</strain>
    </source>
</reference>
<feature type="coiled-coil region" evidence="1">
    <location>
        <begin position="87"/>
        <end position="131"/>
    </location>
</feature>
<keyword evidence="1" id="KW-0175">Coiled coil</keyword>
<dbReference type="EMBL" id="PYAS01000002">
    <property type="protein sequence ID" value="PSL32522.1"/>
    <property type="molecule type" value="Genomic_DNA"/>
</dbReference>
<evidence type="ECO:0000256" key="1">
    <source>
        <dbReference type="SAM" id="Coils"/>
    </source>
</evidence>
<feature type="compositionally biased region" description="Basic and acidic residues" evidence="2">
    <location>
        <begin position="54"/>
        <end position="70"/>
    </location>
</feature>
<feature type="region of interest" description="Disordered" evidence="2">
    <location>
        <begin position="51"/>
        <end position="70"/>
    </location>
</feature>
<keyword evidence="5" id="KW-1185">Reference proteome</keyword>
<organism evidence="4 5">
    <name type="scientific">Dyadobacter jiangsuensis</name>
    <dbReference type="NCBI Taxonomy" id="1591085"/>
    <lineage>
        <taxon>Bacteria</taxon>
        <taxon>Pseudomonadati</taxon>
        <taxon>Bacteroidota</taxon>
        <taxon>Cytophagia</taxon>
        <taxon>Cytophagales</taxon>
        <taxon>Spirosomataceae</taxon>
        <taxon>Dyadobacter</taxon>
    </lineage>
</organism>
<sequence length="183" mass="21851">MKKEEHYILPLPNAVISIEFLTHYHPMKRILTLTFALGLLLGSFVTSSSFAQNRRGDGRREDGRREDGKRWSEVRRDDDAFQNDETVTNSKLNNRRLEKNMDKYADQLQLTKRQQKQLKKIDRRYARMERKMKRRGDNKRSDRRRLAEEKRLEIIEVLTPDQQQTLEALSKKGRFSLDQLFGR</sequence>
<evidence type="ECO:0000256" key="3">
    <source>
        <dbReference type="SAM" id="Phobius"/>
    </source>
</evidence>
<dbReference type="Proteomes" id="UP000241964">
    <property type="component" value="Unassembled WGS sequence"/>
</dbReference>
<proteinExistence type="predicted"/>
<comment type="caution">
    <text evidence="4">The sequence shown here is derived from an EMBL/GenBank/DDBJ whole genome shotgun (WGS) entry which is preliminary data.</text>
</comment>
<evidence type="ECO:0000313" key="5">
    <source>
        <dbReference type="Proteomes" id="UP000241964"/>
    </source>
</evidence>
<protein>
    <submittedName>
        <fullName evidence="4">Uncharacterized protein</fullName>
    </submittedName>
</protein>